<protein>
    <recommendedName>
        <fullName evidence="4">Large ribosomal subunit protein uL23m</fullName>
    </recommendedName>
    <alternativeName>
        <fullName evidence="5">39S ribosomal protein L23, mitochondrial</fullName>
    </alternativeName>
</protein>
<dbReference type="PANTHER" id="PTHR12059:SF5">
    <property type="entry name" value="LARGE RIBOSOMAL SUBUNIT PROTEIN UL23M"/>
    <property type="match status" value="1"/>
</dbReference>
<comment type="similarity">
    <text evidence="1">Belongs to the universal ribosomal protein uL23 family.</text>
</comment>
<dbReference type="Gene3D" id="3.30.70.330">
    <property type="match status" value="1"/>
</dbReference>
<comment type="caution">
    <text evidence="6">The sequence shown here is derived from an EMBL/GenBank/DDBJ whole genome shotgun (WGS) entry which is preliminary data.</text>
</comment>
<proteinExistence type="inferred from homology"/>
<dbReference type="AlphaFoldDB" id="A0A3M7P685"/>
<evidence type="ECO:0000313" key="6">
    <source>
        <dbReference type="EMBL" id="RMZ94247.1"/>
    </source>
</evidence>
<dbReference type="PANTHER" id="PTHR12059">
    <property type="entry name" value="RIBOSOMAL PROTEIN L23-RELATED"/>
    <property type="match status" value="1"/>
</dbReference>
<evidence type="ECO:0000256" key="4">
    <source>
        <dbReference type="ARBA" id="ARBA00039977"/>
    </source>
</evidence>
<dbReference type="OrthoDB" id="275582at2759"/>
<evidence type="ECO:0000313" key="7">
    <source>
        <dbReference type="Proteomes" id="UP000276133"/>
    </source>
</evidence>
<dbReference type="InterPro" id="IPR012678">
    <property type="entry name" value="Ribosomal_uL23/eL15/eS24_sf"/>
</dbReference>
<keyword evidence="3" id="KW-0687">Ribonucleoprotein</keyword>
<accession>A0A3M7P685</accession>
<evidence type="ECO:0000256" key="3">
    <source>
        <dbReference type="ARBA" id="ARBA00023274"/>
    </source>
</evidence>
<dbReference type="InterPro" id="IPR013025">
    <property type="entry name" value="Ribosomal_uL23-like"/>
</dbReference>
<dbReference type="SUPFAM" id="SSF54189">
    <property type="entry name" value="Ribosomal proteins S24e, L23 and L15e"/>
    <property type="match status" value="1"/>
</dbReference>
<dbReference type="GO" id="GO:0003735">
    <property type="term" value="F:structural constituent of ribosome"/>
    <property type="evidence" value="ECO:0007669"/>
    <property type="project" value="InterPro"/>
</dbReference>
<name>A0A3M7P685_BRAPC</name>
<evidence type="ECO:0000256" key="1">
    <source>
        <dbReference type="ARBA" id="ARBA00006700"/>
    </source>
</evidence>
<dbReference type="GO" id="GO:0032543">
    <property type="term" value="P:mitochondrial translation"/>
    <property type="evidence" value="ECO:0007669"/>
    <property type="project" value="TreeGrafter"/>
</dbReference>
<dbReference type="GO" id="GO:0005762">
    <property type="term" value="C:mitochondrial large ribosomal subunit"/>
    <property type="evidence" value="ECO:0007669"/>
    <property type="project" value="TreeGrafter"/>
</dbReference>
<keyword evidence="2" id="KW-0689">Ribosomal protein</keyword>
<dbReference type="InterPro" id="IPR012677">
    <property type="entry name" value="Nucleotide-bd_a/b_plait_sf"/>
</dbReference>
<dbReference type="STRING" id="10195.A0A3M7P685"/>
<gene>
    <name evidence="6" type="ORF">BpHYR1_011925</name>
</gene>
<dbReference type="Proteomes" id="UP000276133">
    <property type="component" value="Unassembled WGS sequence"/>
</dbReference>
<evidence type="ECO:0000256" key="2">
    <source>
        <dbReference type="ARBA" id="ARBA00022980"/>
    </source>
</evidence>
<sequence length="161" mass="19580">MRYPHLLRYLHEKPLPRNPLWNPGNPRHTIFMPLYWLKLVKPEYKIPKDMLKFECHWQMTRNDVKQYLEKLYKIPVLDVRVEIRKGEYMEHPKRPMLLSPPMEDRKFAYVQIKDGEFTFPEIFEEKNPTIEEKNELKAVQSLKNKEKNKALERLDIGGWFA</sequence>
<organism evidence="6 7">
    <name type="scientific">Brachionus plicatilis</name>
    <name type="common">Marine rotifer</name>
    <name type="synonym">Brachionus muelleri</name>
    <dbReference type="NCBI Taxonomy" id="10195"/>
    <lineage>
        <taxon>Eukaryota</taxon>
        <taxon>Metazoa</taxon>
        <taxon>Spiralia</taxon>
        <taxon>Gnathifera</taxon>
        <taxon>Rotifera</taxon>
        <taxon>Eurotatoria</taxon>
        <taxon>Monogononta</taxon>
        <taxon>Pseudotrocha</taxon>
        <taxon>Ploima</taxon>
        <taxon>Brachionidae</taxon>
        <taxon>Brachionus</taxon>
    </lineage>
</organism>
<reference evidence="6 7" key="1">
    <citation type="journal article" date="2018" name="Sci. Rep.">
        <title>Genomic signatures of local adaptation to the degree of environmental predictability in rotifers.</title>
        <authorList>
            <person name="Franch-Gras L."/>
            <person name="Hahn C."/>
            <person name="Garcia-Roger E.M."/>
            <person name="Carmona M.J."/>
            <person name="Serra M."/>
            <person name="Gomez A."/>
        </authorList>
    </citation>
    <scope>NUCLEOTIDE SEQUENCE [LARGE SCALE GENOMIC DNA]</scope>
    <source>
        <strain evidence="6">HYR1</strain>
    </source>
</reference>
<keyword evidence="7" id="KW-1185">Reference proteome</keyword>
<evidence type="ECO:0000256" key="5">
    <source>
        <dbReference type="ARBA" id="ARBA00041375"/>
    </source>
</evidence>
<dbReference type="EMBL" id="REGN01013197">
    <property type="protein sequence ID" value="RMZ94247.1"/>
    <property type="molecule type" value="Genomic_DNA"/>
</dbReference>